<dbReference type="InterPro" id="IPR013094">
    <property type="entry name" value="AB_hydrolase_3"/>
</dbReference>
<dbReference type="PANTHER" id="PTHR48081">
    <property type="entry name" value="AB HYDROLASE SUPERFAMILY PROTEIN C4A8.06C"/>
    <property type="match status" value="1"/>
</dbReference>
<evidence type="ECO:0000259" key="3">
    <source>
        <dbReference type="Pfam" id="PF07859"/>
    </source>
</evidence>
<dbReference type="InterPro" id="IPR050300">
    <property type="entry name" value="GDXG_lipolytic_enzyme"/>
</dbReference>
<sequence>MSLHPDLADFLDLAEESRGPLDLPFHQQTPEQARAAFEQTTQQLRWPVEQRLDCQELTVTSRDGGAVPVRLYRARQYEGALPLLVYFHGGGYVVGSLDSHDGVCREFAAGGQCAVLSVGYRLAPEHRFPQPLLDGEDVLAWLPGQARALQLDLARVAFAGDSVGATIATVLATQAAQAGPDAALQPRLQLLCYPVTDASRRSASMELFAEGYLLESQTLEWFYQHYQSAAQDRCDWRFSPLLTDKLSNVAPACIALAGLDPLLDEGRAYARRLQEQGVPVTLREYPGLTHDFLRLGSVVGQVTDIYTQLCADLRQAFER</sequence>
<dbReference type="GO" id="GO:0016787">
    <property type="term" value="F:hydrolase activity"/>
    <property type="evidence" value="ECO:0007669"/>
    <property type="project" value="UniProtKB-KW"/>
</dbReference>
<dbReference type="InterPro" id="IPR029058">
    <property type="entry name" value="AB_hydrolase_fold"/>
</dbReference>
<dbReference type="SUPFAM" id="SSF53474">
    <property type="entry name" value="alpha/beta-Hydrolases"/>
    <property type="match status" value="1"/>
</dbReference>
<evidence type="ECO:0000313" key="4">
    <source>
        <dbReference type="EMBL" id="ROL75563.1"/>
    </source>
</evidence>
<dbReference type="EMBL" id="MOAM01000015">
    <property type="protein sequence ID" value="ROL75563.1"/>
    <property type="molecule type" value="Genomic_DNA"/>
</dbReference>
<dbReference type="PANTHER" id="PTHR48081:SF8">
    <property type="entry name" value="ALPHA_BETA HYDROLASE FOLD-3 DOMAIN-CONTAINING PROTEIN-RELATED"/>
    <property type="match status" value="1"/>
</dbReference>
<evidence type="ECO:0000313" key="5">
    <source>
        <dbReference type="Proteomes" id="UP000285286"/>
    </source>
</evidence>
<evidence type="ECO:0000256" key="1">
    <source>
        <dbReference type="ARBA" id="ARBA00010515"/>
    </source>
</evidence>
<reference evidence="4 5" key="1">
    <citation type="submission" date="2016-10" db="EMBL/GenBank/DDBJ databases">
        <title>Comparative genome analysis of multiple Pseudomonas spp. focuses on biocontrol and plant growth promoting traits.</title>
        <authorList>
            <person name="Tao X.-Y."/>
            <person name="Taylor C.G."/>
        </authorList>
    </citation>
    <scope>NUCLEOTIDE SEQUENCE [LARGE SCALE GENOMIC DNA]</scope>
    <source>
        <strain evidence="4 5">15D11</strain>
    </source>
</reference>
<feature type="domain" description="Alpha/beta hydrolase fold-3" evidence="3">
    <location>
        <begin position="84"/>
        <end position="293"/>
    </location>
</feature>
<dbReference type="Pfam" id="PF07859">
    <property type="entry name" value="Abhydrolase_3"/>
    <property type="match status" value="1"/>
</dbReference>
<evidence type="ECO:0000256" key="2">
    <source>
        <dbReference type="ARBA" id="ARBA00022801"/>
    </source>
</evidence>
<protein>
    <submittedName>
        <fullName evidence="4">Alpha/beta hydrolase</fullName>
    </submittedName>
</protein>
<comment type="caution">
    <text evidence="4">The sequence shown here is derived from an EMBL/GenBank/DDBJ whole genome shotgun (WGS) entry which is preliminary data.</text>
</comment>
<name>A0A423DU55_9PSED</name>
<keyword evidence="5" id="KW-1185">Reference proteome</keyword>
<dbReference type="PROSITE" id="PS01173">
    <property type="entry name" value="LIPASE_GDXG_HIS"/>
    <property type="match status" value="1"/>
</dbReference>
<organism evidence="4 5">
    <name type="scientific">Pseudomonas vranovensis</name>
    <dbReference type="NCBI Taxonomy" id="321661"/>
    <lineage>
        <taxon>Bacteria</taxon>
        <taxon>Pseudomonadati</taxon>
        <taxon>Pseudomonadota</taxon>
        <taxon>Gammaproteobacteria</taxon>
        <taxon>Pseudomonadales</taxon>
        <taxon>Pseudomonadaceae</taxon>
        <taxon>Pseudomonas</taxon>
    </lineage>
</organism>
<dbReference type="Gene3D" id="3.40.50.1820">
    <property type="entry name" value="alpha/beta hydrolase"/>
    <property type="match status" value="1"/>
</dbReference>
<proteinExistence type="inferred from homology"/>
<dbReference type="AlphaFoldDB" id="A0A423DU55"/>
<dbReference type="InterPro" id="IPR002168">
    <property type="entry name" value="Lipase_GDXG_HIS_AS"/>
</dbReference>
<keyword evidence="2 4" id="KW-0378">Hydrolase</keyword>
<gene>
    <name evidence="4" type="ORF">BHU25_09175</name>
</gene>
<dbReference type="RefSeq" id="WP_123565536.1">
    <property type="nucleotide sequence ID" value="NZ_MOAM01000015.1"/>
</dbReference>
<comment type="similarity">
    <text evidence="1">Belongs to the 'GDXG' lipolytic enzyme family.</text>
</comment>
<accession>A0A423DU55</accession>
<dbReference type="Proteomes" id="UP000285286">
    <property type="component" value="Unassembled WGS sequence"/>
</dbReference>